<evidence type="ECO:0000256" key="5">
    <source>
        <dbReference type="ARBA" id="ARBA00022840"/>
    </source>
</evidence>
<evidence type="ECO:0000256" key="1">
    <source>
        <dbReference type="ARBA" id="ARBA00004651"/>
    </source>
</evidence>
<feature type="transmembrane region" description="Helical" evidence="8">
    <location>
        <begin position="143"/>
        <end position="176"/>
    </location>
</feature>
<dbReference type="HOGENOM" id="CLU_000604_84_4_12"/>
<feature type="domain" description="ABC transporter" evidence="9">
    <location>
        <begin position="338"/>
        <end position="572"/>
    </location>
</feature>
<reference evidence="12" key="1">
    <citation type="submission" date="2011-04" db="EMBL/GenBank/DDBJ databases">
        <title>The complete genome of Spirochaeta coccoides DSM 17374.</title>
        <authorList>
            <person name="Lucas S."/>
            <person name="Copeland A."/>
            <person name="Lapidus A."/>
            <person name="Bruce D."/>
            <person name="Goodwin L."/>
            <person name="Pitluck S."/>
            <person name="Peters L."/>
            <person name="Kyrpides N."/>
            <person name="Mavromatis K."/>
            <person name="Pagani I."/>
            <person name="Ivanova N."/>
            <person name="Ovchinnikova G."/>
            <person name="Lu M."/>
            <person name="Detter J.C."/>
            <person name="Tapia R."/>
            <person name="Han C."/>
            <person name="Land M."/>
            <person name="Hauser L."/>
            <person name="Markowitz V."/>
            <person name="Cheng J.-F."/>
            <person name="Hugenholtz P."/>
            <person name="Woyke T."/>
            <person name="Wu D."/>
            <person name="Spring S."/>
            <person name="Schroeder M."/>
            <person name="Brambilla E."/>
            <person name="Klenk H.-P."/>
            <person name="Eisen J.A."/>
        </authorList>
    </citation>
    <scope>NUCLEOTIDE SEQUENCE [LARGE SCALE GENOMIC DNA]</scope>
    <source>
        <strain evidence="12">ATCC BAA-1237 / DSM 17374 / SPN1</strain>
    </source>
</reference>
<keyword evidence="3 8" id="KW-0812">Transmembrane</keyword>
<organism evidence="11 12">
    <name type="scientific">Parasphaerochaeta coccoides (strain ATCC BAA-1237 / DSM 17374 / SPN1)</name>
    <name type="common">Sphaerochaeta coccoides</name>
    <dbReference type="NCBI Taxonomy" id="760011"/>
    <lineage>
        <taxon>Bacteria</taxon>
        <taxon>Pseudomonadati</taxon>
        <taxon>Spirochaetota</taxon>
        <taxon>Spirochaetia</taxon>
        <taxon>Spirochaetales</taxon>
        <taxon>Sphaerochaetaceae</taxon>
        <taxon>Parasphaerochaeta</taxon>
    </lineage>
</organism>
<feature type="domain" description="ABC transmembrane type-1" evidence="10">
    <location>
        <begin position="20"/>
        <end position="304"/>
    </location>
</feature>
<dbReference type="RefSeq" id="WP_013738805.1">
    <property type="nucleotide sequence ID" value="NC_015436.1"/>
</dbReference>
<dbReference type="KEGG" id="scc:Spico_0171"/>
<gene>
    <name evidence="11" type="ordered locus">Spico_0171</name>
</gene>
<dbReference type="OrthoDB" id="341671at2"/>
<evidence type="ECO:0000259" key="10">
    <source>
        <dbReference type="PROSITE" id="PS50929"/>
    </source>
</evidence>
<evidence type="ECO:0000313" key="12">
    <source>
        <dbReference type="Proteomes" id="UP000007939"/>
    </source>
</evidence>
<keyword evidence="12" id="KW-1185">Reference proteome</keyword>
<evidence type="ECO:0000256" key="3">
    <source>
        <dbReference type="ARBA" id="ARBA00022692"/>
    </source>
</evidence>
<dbReference type="EMBL" id="CP002659">
    <property type="protein sequence ID" value="AEC01409.1"/>
    <property type="molecule type" value="Genomic_DNA"/>
</dbReference>
<keyword evidence="7 8" id="KW-0472">Membrane</keyword>
<dbReference type="InterPro" id="IPR011527">
    <property type="entry name" value="ABC1_TM_dom"/>
</dbReference>
<evidence type="ECO:0000259" key="9">
    <source>
        <dbReference type="PROSITE" id="PS50893"/>
    </source>
</evidence>
<evidence type="ECO:0000256" key="2">
    <source>
        <dbReference type="ARBA" id="ARBA00022448"/>
    </source>
</evidence>
<evidence type="ECO:0000256" key="4">
    <source>
        <dbReference type="ARBA" id="ARBA00022741"/>
    </source>
</evidence>
<accession>F4GJY4</accession>
<dbReference type="InterPro" id="IPR003439">
    <property type="entry name" value="ABC_transporter-like_ATP-bd"/>
</dbReference>
<evidence type="ECO:0000256" key="7">
    <source>
        <dbReference type="ARBA" id="ARBA00023136"/>
    </source>
</evidence>
<dbReference type="GO" id="GO:0015421">
    <property type="term" value="F:ABC-type oligopeptide transporter activity"/>
    <property type="evidence" value="ECO:0007669"/>
    <property type="project" value="TreeGrafter"/>
</dbReference>
<reference evidence="11 12" key="2">
    <citation type="journal article" date="2012" name="Stand. Genomic Sci.">
        <title>Complete genome sequence of the termite hindgut bacterium Spirochaeta coccoides type strain (SPN1(T)), reclassification in the genus Sphaerochaeta as Sphaerochaeta coccoides comb. nov. and emendations of the family Spirochaetaceae and the genus Sphaerochaeta.</title>
        <authorList>
            <person name="Abt B."/>
            <person name="Han C."/>
            <person name="Scheuner C."/>
            <person name="Lu M."/>
            <person name="Lapidus A."/>
            <person name="Nolan M."/>
            <person name="Lucas S."/>
            <person name="Hammon N."/>
            <person name="Deshpande S."/>
            <person name="Cheng J.F."/>
            <person name="Tapia R."/>
            <person name="Goodwin L.A."/>
            <person name="Pitluck S."/>
            <person name="Liolios K."/>
            <person name="Pagani I."/>
            <person name="Ivanova N."/>
            <person name="Mavromatis K."/>
            <person name="Mikhailova N."/>
            <person name="Huntemann M."/>
            <person name="Pati A."/>
            <person name="Chen A."/>
            <person name="Palaniappan K."/>
            <person name="Land M."/>
            <person name="Hauser L."/>
            <person name="Brambilla E.M."/>
            <person name="Rohde M."/>
            <person name="Spring S."/>
            <person name="Gronow S."/>
            <person name="Goker M."/>
            <person name="Woyke T."/>
            <person name="Bristow J."/>
            <person name="Eisen J.A."/>
            <person name="Markowitz V."/>
            <person name="Hugenholtz P."/>
            <person name="Kyrpides N.C."/>
            <person name="Klenk H.P."/>
            <person name="Detter J.C."/>
        </authorList>
    </citation>
    <scope>NUCLEOTIDE SEQUENCE [LARGE SCALE GENOMIC DNA]</scope>
    <source>
        <strain evidence="12">ATCC BAA-1237 / DSM 17374 / SPN1</strain>
    </source>
</reference>
<dbReference type="GO" id="GO:0005524">
    <property type="term" value="F:ATP binding"/>
    <property type="evidence" value="ECO:0007669"/>
    <property type="project" value="UniProtKB-KW"/>
</dbReference>
<dbReference type="CDD" id="cd03254">
    <property type="entry name" value="ABCC_Glucan_exporter_like"/>
    <property type="match status" value="1"/>
</dbReference>
<sequence>MTSIFRRIFQILKDKRLMFAAVIVFSLVSVLGILVSPQMIGKAIDGLKSRGNVDFPLLFRMAGILAIFYAAGMVGQWISVYLDNRLSCEASHRLRKMLFSKLQRVPIRFHDTASHGDVATRFINDAEAVSDGMLQGMNALIQGIITIAGTIVFMLSINLLMAGVIILSSPLAYLVARFITVRSQKLFRETARYVGVINGYAEEMITGQLEVLAFNHGQQARETFAKMNQELKKVGTRSQFISAMANPSTRIVNNTTYAVVGIIGGLAALTGNLSVGELSSFLLYAVIFSKPFNEITSVMAQIQAAAASAERIFSILDAPEEVPDDPHPVRLDDCTGEISFEHVSFAYEHERKLIQDFDMQVKPGSRIALVGRTGAGKTTMVNLLMRFYDVDHGAILLDGTDIRRLTRSGLRRHFGMVLQDTWVFDGTIHENIAYARPEASRDDVIRAAMEADADSFIRRLPHGYDTPLATDDSGLSQGQVQLLTIARVMLADPPMLILDEATSNIDTFTEKKIQEAFQRMMKGRTTFVIAHRLSTIRNADEILVMEKGSIVEKGTHAALMEKKGAYYALYTSQFSSGA</sequence>
<comment type="subcellular location">
    <subcellularLocation>
        <location evidence="1">Cell membrane</location>
        <topology evidence="1">Multi-pass membrane protein</topology>
    </subcellularLocation>
</comment>
<dbReference type="EC" id="3.6.3.44" evidence="11"/>
<dbReference type="GO" id="GO:0016887">
    <property type="term" value="F:ATP hydrolysis activity"/>
    <property type="evidence" value="ECO:0007669"/>
    <property type="project" value="InterPro"/>
</dbReference>
<feature type="transmembrane region" description="Helical" evidence="8">
    <location>
        <begin position="57"/>
        <end position="78"/>
    </location>
</feature>
<dbReference type="SUPFAM" id="SSF52540">
    <property type="entry name" value="P-loop containing nucleoside triphosphate hydrolases"/>
    <property type="match status" value="1"/>
</dbReference>
<dbReference type="PROSITE" id="PS50929">
    <property type="entry name" value="ABC_TM1F"/>
    <property type="match status" value="1"/>
</dbReference>
<dbReference type="CDD" id="cd18547">
    <property type="entry name" value="ABC_6TM_Tm288_like"/>
    <property type="match status" value="1"/>
</dbReference>
<dbReference type="eggNOG" id="COG1132">
    <property type="taxonomic scope" value="Bacteria"/>
</dbReference>
<feature type="transmembrane region" description="Helical" evidence="8">
    <location>
        <begin position="17"/>
        <end position="36"/>
    </location>
</feature>
<keyword evidence="4" id="KW-0547">Nucleotide-binding</keyword>
<dbReference type="Proteomes" id="UP000007939">
    <property type="component" value="Chromosome"/>
</dbReference>
<keyword evidence="11" id="KW-0378">Hydrolase</keyword>
<keyword evidence="6 8" id="KW-1133">Transmembrane helix</keyword>
<dbReference type="STRING" id="760011.Spico_0171"/>
<dbReference type="InterPro" id="IPR036640">
    <property type="entry name" value="ABC1_TM_sf"/>
</dbReference>
<dbReference type="Gene3D" id="1.20.1560.10">
    <property type="entry name" value="ABC transporter type 1, transmembrane domain"/>
    <property type="match status" value="1"/>
</dbReference>
<dbReference type="PROSITE" id="PS50893">
    <property type="entry name" value="ABC_TRANSPORTER_2"/>
    <property type="match status" value="1"/>
</dbReference>
<dbReference type="FunFam" id="3.40.50.300:FF:000287">
    <property type="entry name" value="Multidrug ABC transporter ATP-binding protein"/>
    <property type="match status" value="1"/>
</dbReference>
<dbReference type="SMART" id="SM00382">
    <property type="entry name" value="AAA"/>
    <property type="match status" value="1"/>
</dbReference>
<dbReference type="AlphaFoldDB" id="F4GJY4"/>
<dbReference type="GO" id="GO:0005886">
    <property type="term" value="C:plasma membrane"/>
    <property type="evidence" value="ECO:0007669"/>
    <property type="project" value="UniProtKB-SubCell"/>
</dbReference>
<evidence type="ECO:0000313" key="11">
    <source>
        <dbReference type="EMBL" id="AEC01409.1"/>
    </source>
</evidence>
<dbReference type="Pfam" id="PF00664">
    <property type="entry name" value="ABC_membrane"/>
    <property type="match status" value="1"/>
</dbReference>
<dbReference type="InterPro" id="IPR003593">
    <property type="entry name" value="AAA+_ATPase"/>
</dbReference>
<keyword evidence="5" id="KW-0067">ATP-binding</keyword>
<protein>
    <submittedName>
        <fullName evidence="11">Xenobiotic-transporting ATPase</fullName>
        <ecNumber evidence="11">3.6.3.44</ecNumber>
    </submittedName>
</protein>
<evidence type="ECO:0000256" key="6">
    <source>
        <dbReference type="ARBA" id="ARBA00022989"/>
    </source>
</evidence>
<dbReference type="PANTHER" id="PTHR43394">
    <property type="entry name" value="ATP-DEPENDENT PERMEASE MDL1, MITOCHONDRIAL"/>
    <property type="match status" value="1"/>
</dbReference>
<evidence type="ECO:0000256" key="8">
    <source>
        <dbReference type="SAM" id="Phobius"/>
    </source>
</evidence>
<dbReference type="PANTHER" id="PTHR43394:SF1">
    <property type="entry name" value="ATP-BINDING CASSETTE SUB-FAMILY B MEMBER 10, MITOCHONDRIAL"/>
    <property type="match status" value="1"/>
</dbReference>
<proteinExistence type="predicted"/>
<dbReference type="Gene3D" id="3.40.50.300">
    <property type="entry name" value="P-loop containing nucleotide triphosphate hydrolases"/>
    <property type="match status" value="1"/>
</dbReference>
<keyword evidence="2" id="KW-0813">Transport</keyword>
<dbReference type="InterPro" id="IPR027417">
    <property type="entry name" value="P-loop_NTPase"/>
</dbReference>
<dbReference type="InterPro" id="IPR039421">
    <property type="entry name" value="Type_1_exporter"/>
</dbReference>
<dbReference type="SUPFAM" id="SSF90123">
    <property type="entry name" value="ABC transporter transmembrane region"/>
    <property type="match status" value="1"/>
</dbReference>
<name>F4GJY4_PARC1</name>
<dbReference type="Pfam" id="PF00005">
    <property type="entry name" value="ABC_tran"/>
    <property type="match status" value="1"/>
</dbReference>